<organism evidence="2 3">
    <name type="scientific">Grimontia celer</name>
    <dbReference type="NCBI Taxonomy" id="1796497"/>
    <lineage>
        <taxon>Bacteria</taxon>
        <taxon>Pseudomonadati</taxon>
        <taxon>Pseudomonadota</taxon>
        <taxon>Gammaproteobacteria</taxon>
        <taxon>Vibrionales</taxon>
        <taxon>Vibrionaceae</taxon>
        <taxon>Grimontia</taxon>
    </lineage>
</organism>
<proteinExistence type="predicted"/>
<keyword evidence="1" id="KW-1133">Transmembrane helix</keyword>
<name>A0A128EXF6_9GAMM</name>
<accession>A0A128EXF6</accession>
<dbReference type="Proteomes" id="UP000071641">
    <property type="component" value="Unassembled WGS sequence"/>
</dbReference>
<sequence>MIKPWYKQFWPWFLIALPGSVVVASLFTFALFSKNQVSLVAEDYYKEGKGINVDISRLKKADELAISAFLSAQNDTAIFTLDKGELAQYPTLKITFQHRTLADRDIEQMVNADASGRYRLALNEPLTGPWYVEVNAFDGTWALNGRANFPSEDPVELYGQSKE</sequence>
<keyword evidence="1" id="KW-0472">Membrane</keyword>
<dbReference type="OrthoDB" id="5295180at2"/>
<protein>
    <submittedName>
        <fullName evidence="2">FixH</fullName>
    </submittedName>
</protein>
<keyword evidence="1" id="KW-0812">Transmembrane</keyword>
<evidence type="ECO:0000313" key="2">
    <source>
        <dbReference type="EMBL" id="CZF78895.1"/>
    </source>
</evidence>
<dbReference type="Pfam" id="PF05751">
    <property type="entry name" value="FixH"/>
    <property type="match status" value="1"/>
</dbReference>
<feature type="transmembrane region" description="Helical" evidence="1">
    <location>
        <begin position="12"/>
        <end position="32"/>
    </location>
</feature>
<keyword evidence="3" id="KW-1185">Reference proteome</keyword>
<evidence type="ECO:0000256" key="1">
    <source>
        <dbReference type="SAM" id="Phobius"/>
    </source>
</evidence>
<evidence type="ECO:0000313" key="3">
    <source>
        <dbReference type="Proteomes" id="UP000071641"/>
    </source>
</evidence>
<dbReference type="EMBL" id="FIZX01000001">
    <property type="protein sequence ID" value="CZF78895.1"/>
    <property type="molecule type" value="Genomic_DNA"/>
</dbReference>
<gene>
    <name evidence="2" type="ORF">GCE9029_01119</name>
</gene>
<dbReference type="STRING" id="1796497.GCE9029_01119"/>
<dbReference type="RefSeq" id="WP_062661542.1">
    <property type="nucleotide sequence ID" value="NZ_FIZX01000001.1"/>
</dbReference>
<dbReference type="InterPro" id="IPR008620">
    <property type="entry name" value="FixH"/>
</dbReference>
<dbReference type="AlphaFoldDB" id="A0A128EXF6"/>
<reference evidence="3" key="1">
    <citation type="submission" date="2016-02" db="EMBL/GenBank/DDBJ databases">
        <authorList>
            <person name="Rodrigo-Torres Lidia"/>
            <person name="Arahal R.David."/>
        </authorList>
    </citation>
    <scope>NUCLEOTIDE SEQUENCE [LARGE SCALE GENOMIC DNA]</scope>
    <source>
        <strain evidence="3">CECT 9029</strain>
    </source>
</reference>